<evidence type="ECO:0000256" key="1">
    <source>
        <dbReference type="ARBA" id="ARBA00001164"/>
    </source>
</evidence>
<evidence type="ECO:0000313" key="12">
    <source>
        <dbReference type="Proteomes" id="UP001519294"/>
    </source>
</evidence>
<evidence type="ECO:0000256" key="4">
    <source>
        <dbReference type="ARBA" id="ARBA00022272"/>
    </source>
</evidence>
<dbReference type="CDD" id="cd00405">
    <property type="entry name" value="PRAI"/>
    <property type="match status" value="1"/>
</dbReference>
<dbReference type="EMBL" id="JAGIKX010000006">
    <property type="protein sequence ID" value="MBP2257219.1"/>
    <property type="molecule type" value="Genomic_DNA"/>
</dbReference>
<organism evidence="11 12">
    <name type="scientific">Virgibacillus alimentarius</name>
    <dbReference type="NCBI Taxonomy" id="698769"/>
    <lineage>
        <taxon>Bacteria</taxon>
        <taxon>Bacillati</taxon>
        <taxon>Bacillota</taxon>
        <taxon>Bacilli</taxon>
        <taxon>Bacillales</taxon>
        <taxon>Bacillaceae</taxon>
        <taxon>Virgibacillus</taxon>
    </lineage>
</organism>
<comment type="catalytic activity">
    <reaction evidence="1 9">
        <text>N-(5-phospho-beta-D-ribosyl)anthranilate = 1-(2-carboxyphenylamino)-1-deoxy-D-ribulose 5-phosphate</text>
        <dbReference type="Rhea" id="RHEA:21540"/>
        <dbReference type="ChEBI" id="CHEBI:18277"/>
        <dbReference type="ChEBI" id="CHEBI:58613"/>
        <dbReference type="EC" id="5.3.1.24"/>
    </reaction>
</comment>
<keyword evidence="6 9" id="KW-0822">Tryptophan biosynthesis</keyword>
<evidence type="ECO:0000256" key="5">
    <source>
        <dbReference type="ARBA" id="ARBA00022605"/>
    </source>
</evidence>
<proteinExistence type="inferred from homology"/>
<evidence type="ECO:0000259" key="10">
    <source>
        <dbReference type="Pfam" id="PF00697"/>
    </source>
</evidence>
<dbReference type="Proteomes" id="UP001519294">
    <property type="component" value="Unassembled WGS sequence"/>
</dbReference>
<protein>
    <recommendedName>
        <fullName evidence="4 9">N-(5'-phosphoribosyl)anthranilate isomerase</fullName>
        <shortName evidence="9">PRAI</shortName>
        <ecNumber evidence="3 9">5.3.1.24</ecNumber>
    </recommendedName>
</protein>
<accession>A0ABS4S6T3</accession>
<keyword evidence="8 9" id="KW-0413">Isomerase</keyword>
<dbReference type="InterPro" id="IPR001240">
    <property type="entry name" value="PRAI_dom"/>
</dbReference>
<dbReference type="SUPFAM" id="SSF51366">
    <property type="entry name" value="Ribulose-phoshate binding barrel"/>
    <property type="match status" value="1"/>
</dbReference>
<evidence type="ECO:0000256" key="9">
    <source>
        <dbReference type="HAMAP-Rule" id="MF_00135"/>
    </source>
</evidence>
<sequence>MLVKICGITTEEAARHACKSGADFIGFVFAASKRKISPENAARIAATLPPKVKKVGVFVNETRENILKIAGKVDLDVIQLHGDEPAELAARLPYPVIKAFSIQKEETGFIPSYPCDYYLLDSPASAYRGGNGVTFNWNLVKETKIQPDKVMIAGGLSKENVQEAIAITNAAGVDVSSGVETNGEKDLEKMEQFITKAKRKDD</sequence>
<evidence type="ECO:0000256" key="8">
    <source>
        <dbReference type="ARBA" id="ARBA00023235"/>
    </source>
</evidence>
<keyword evidence="12" id="KW-1185">Reference proteome</keyword>
<evidence type="ECO:0000256" key="6">
    <source>
        <dbReference type="ARBA" id="ARBA00022822"/>
    </source>
</evidence>
<dbReference type="NCBIfam" id="NF002300">
    <property type="entry name" value="PRK01222.1-7"/>
    <property type="match status" value="1"/>
</dbReference>
<dbReference type="InterPro" id="IPR013785">
    <property type="entry name" value="Aldolase_TIM"/>
</dbReference>
<evidence type="ECO:0000256" key="2">
    <source>
        <dbReference type="ARBA" id="ARBA00004664"/>
    </source>
</evidence>
<dbReference type="PANTHER" id="PTHR42894">
    <property type="entry name" value="N-(5'-PHOSPHORIBOSYL)ANTHRANILATE ISOMERASE"/>
    <property type="match status" value="1"/>
</dbReference>
<comment type="pathway">
    <text evidence="2 9">Amino-acid biosynthesis; L-tryptophan biosynthesis; L-tryptophan from chorismate: step 3/5.</text>
</comment>
<name>A0ABS4S6T3_9BACI</name>
<keyword evidence="5 9" id="KW-0028">Amino-acid biosynthesis</keyword>
<comment type="caution">
    <text evidence="11">The sequence shown here is derived from an EMBL/GenBank/DDBJ whole genome shotgun (WGS) entry which is preliminary data.</text>
</comment>
<dbReference type="Pfam" id="PF00697">
    <property type="entry name" value="PRAI"/>
    <property type="match status" value="1"/>
</dbReference>
<dbReference type="InterPro" id="IPR044643">
    <property type="entry name" value="TrpF_fam"/>
</dbReference>
<evidence type="ECO:0000256" key="3">
    <source>
        <dbReference type="ARBA" id="ARBA00012572"/>
    </source>
</evidence>
<comment type="similarity">
    <text evidence="9">Belongs to the TrpF family.</text>
</comment>
<keyword evidence="7 9" id="KW-0057">Aromatic amino acid biosynthesis</keyword>
<gene>
    <name evidence="9" type="primary">trpF</name>
    <name evidence="11" type="ORF">J2Z81_001167</name>
</gene>
<dbReference type="RefSeq" id="WP_029269123.1">
    <property type="nucleotide sequence ID" value="NZ_JAGIKX010000006.1"/>
</dbReference>
<dbReference type="HAMAP" id="MF_00135">
    <property type="entry name" value="PRAI"/>
    <property type="match status" value="1"/>
</dbReference>
<evidence type="ECO:0000256" key="7">
    <source>
        <dbReference type="ARBA" id="ARBA00023141"/>
    </source>
</evidence>
<dbReference type="InterPro" id="IPR011060">
    <property type="entry name" value="RibuloseP-bd_barrel"/>
</dbReference>
<evidence type="ECO:0000313" key="11">
    <source>
        <dbReference type="EMBL" id="MBP2257219.1"/>
    </source>
</evidence>
<dbReference type="EC" id="5.3.1.24" evidence="3 9"/>
<dbReference type="Gene3D" id="3.20.20.70">
    <property type="entry name" value="Aldolase class I"/>
    <property type="match status" value="1"/>
</dbReference>
<feature type="domain" description="N-(5'phosphoribosyl) anthranilate isomerase (PRAI)" evidence="10">
    <location>
        <begin position="3"/>
        <end position="195"/>
    </location>
</feature>
<reference evidence="11 12" key="1">
    <citation type="submission" date="2021-03" db="EMBL/GenBank/DDBJ databases">
        <title>Genomic Encyclopedia of Type Strains, Phase IV (KMG-IV): sequencing the most valuable type-strain genomes for metagenomic binning, comparative biology and taxonomic classification.</title>
        <authorList>
            <person name="Goeker M."/>
        </authorList>
    </citation>
    <scope>NUCLEOTIDE SEQUENCE [LARGE SCALE GENOMIC DNA]</scope>
    <source>
        <strain evidence="11 12">DSM 25790</strain>
    </source>
</reference>
<dbReference type="PANTHER" id="PTHR42894:SF1">
    <property type="entry name" value="N-(5'-PHOSPHORIBOSYL)ANTHRANILATE ISOMERASE"/>
    <property type="match status" value="1"/>
</dbReference>
<dbReference type="GO" id="GO:0016853">
    <property type="term" value="F:isomerase activity"/>
    <property type="evidence" value="ECO:0007669"/>
    <property type="project" value="UniProtKB-KW"/>
</dbReference>